<sequence length="418" mass="44422">MENQPRLPWLSRLATLRAAEIDNQAQPEPAQPARPATTGRQPILPVIRVPLVPPPGPQPRAPAPPPPQPASQPTIRPTPSLPPTAQPIQPNPRPVTPPQPNPRPVTPPQPTPRPVTPPQQGIPKPVVPASNSASSSPRTAPSPPPSPKVIKTSNPTPPASPRVTMVPQAPAISGSNDKAANPEAEIMPTPELSRIKTIAMQEDRGTKANGNGGGYNNTNTTNGIYGTADTKSKMNDSTYKNGNKINNGTNGKVTFSDFKHNNTNLATQPERNGTENGHGMFEERAKHHHLNSNTTMSNAHHKKSEKDMKVITIAGENIGAFMELGHNVHGYGRKMHHGGHNLTSGPVTQDGKATTSKDNKGVVRAKPVTSLVNSNVQSINNSLLFNSSCAHKSPGVYLTLKSKSKGKAHKPSLDSPSS</sequence>
<evidence type="ECO:0000313" key="2">
    <source>
        <dbReference type="EMBL" id="KAJ3701532.1"/>
    </source>
</evidence>
<feature type="compositionally biased region" description="Polar residues" evidence="1">
    <location>
        <begin position="341"/>
        <end position="354"/>
    </location>
</feature>
<dbReference type="PANTHER" id="PTHR33472:SF28">
    <property type="entry name" value="BROMO AND FHA DOMAIN-CONTAINING PROTEIN DDB_G0267958"/>
    <property type="match status" value="1"/>
</dbReference>
<accession>A0AAD6EUC6</accession>
<protein>
    <submittedName>
        <fullName evidence="2">Uncharacterized protein</fullName>
    </submittedName>
</protein>
<reference evidence="2 3" key="1">
    <citation type="journal article" date="2022" name="Cell">
        <title>Repeat-based holocentromeres influence genome architecture and karyotype evolution.</title>
        <authorList>
            <person name="Hofstatter P.G."/>
            <person name="Thangavel G."/>
            <person name="Lux T."/>
            <person name="Neumann P."/>
            <person name="Vondrak T."/>
            <person name="Novak P."/>
            <person name="Zhang M."/>
            <person name="Costa L."/>
            <person name="Castellani M."/>
            <person name="Scott A."/>
            <person name="Toegelov H."/>
            <person name="Fuchs J."/>
            <person name="Mata-Sucre Y."/>
            <person name="Dias Y."/>
            <person name="Vanzela A.L.L."/>
            <person name="Huettel B."/>
            <person name="Almeida C.C.S."/>
            <person name="Simkova H."/>
            <person name="Souza G."/>
            <person name="Pedrosa-Harand A."/>
            <person name="Macas J."/>
            <person name="Mayer K.F.X."/>
            <person name="Houben A."/>
            <person name="Marques A."/>
        </authorList>
    </citation>
    <scope>NUCLEOTIDE SEQUENCE [LARGE SCALE GENOMIC DNA]</scope>
    <source>
        <strain evidence="2">RhyTen1mFocal</strain>
    </source>
</reference>
<feature type="region of interest" description="Disordered" evidence="1">
    <location>
        <begin position="18"/>
        <end position="182"/>
    </location>
</feature>
<dbReference type="PANTHER" id="PTHR33472">
    <property type="entry name" value="OS01G0106600 PROTEIN"/>
    <property type="match status" value="1"/>
</dbReference>
<feature type="compositionally biased region" description="Low complexity" evidence="1">
    <location>
        <begin position="24"/>
        <end position="50"/>
    </location>
</feature>
<feature type="compositionally biased region" description="Pro residues" evidence="1">
    <location>
        <begin position="79"/>
        <end position="117"/>
    </location>
</feature>
<dbReference type="EMBL" id="JAMRDG010000001">
    <property type="protein sequence ID" value="KAJ3701532.1"/>
    <property type="molecule type" value="Genomic_DNA"/>
</dbReference>
<evidence type="ECO:0000256" key="1">
    <source>
        <dbReference type="SAM" id="MobiDB-lite"/>
    </source>
</evidence>
<proteinExistence type="predicted"/>
<gene>
    <name evidence="2" type="ORF">LUZ61_005237</name>
</gene>
<dbReference type="Proteomes" id="UP001210211">
    <property type="component" value="Unassembled WGS sequence"/>
</dbReference>
<dbReference type="PRINTS" id="PR01217">
    <property type="entry name" value="PRICHEXTENSN"/>
</dbReference>
<name>A0AAD6EUC6_9POAL</name>
<evidence type="ECO:0000313" key="3">
    <source>
        <dbReference type="Proteomes" id="UP001210211"/>
    </source>
</evidence>
<comment type="caution">
    <text evidence="2">The sequence shown here is derived from an EMBL/GenBank/DDBJ whole genome shotgun (WGS) entry which is preliminary data.</text>
</comment>
<feature type="compositionally biased region" description="Low complexity" evidence="1">
    <location>
        <begin position="123"/>
        <end position="139"/>
    </location>
</feature>
<feature type="compositionally biased region" description="Pro residues" evidence="1">
    <location>
        <begin position="51"/>
        <end position="70"/>
    </location>
</feature>
<organism evidence="2 3">
    <name type="scientific">Rhynchospora tenuis</name>
    <dbReference type="NCBI Taxonomy" id="198213"/>
    <lineage>
        <taxon>Eukaryota</taxon>
        <taxon>Viridiplantae</taxon>
        <taxon>Streptophyta</taxon>
        <taxon>Embryophyta</taxon>
        <taxon>Tracheophyta</taxon>
        <taxon>Spermatophyta</taxon>
        <taxon>Magnoliopsida</taxon>
        <taxon>Liliopsida</taxon>
        <taxon>Poales</taxon>
        <taxon>Cyperaceae</taxon>
        <taxon>Cyperoideae</taxon>
        <taxon>Rhynchosporeae</taxon>
        <taxon>Rhynchospora</taxon>
    </lineage>
</organism>
<keyword evidence="3" id="KW-1185">Reference proteome</keyword>
<dbReference type="AlphaFoldDB" id="A0AAD6EUC6"/>
<feature type="region of interest" description="Disordered" evidence="1">
    <location>
        <begin position="335"/>
        <end position="360"/>
    </location>
</feature>